<protein>
    <submittedName>
        <fullName evidence="1">Uncharacterized protein</fullName>
    </submittedName>
</protein>
<dbReference type="Proteomes" id="UP000004756">
    <property type="component" value="Unassembled WGS sequence"/>
</dbReference>
<name>C0CYW3_9FIRM</name>
<sequence>MCFPSKPGHGQFNVNIPLYFSQFRRKSQYLNTYFREVFGKIFVRVQAAGKLAV</sequence>
<dbReference type="EMBL" id="ACCJ01000128">
    <property type="protein sequence ID" value="EEG55729.1"/>
    <property type="molecule type" value="Genomic_DNA"/>
</dbReference>
<organism evidence="1 2">
    <name type="scientific">[Clostridium] asparagiforme DSM 15981</name>
    <dbReference type="NCBI Taxonomy" id="518636"/>
    <lineage>
        <taxon>Bacteria</taxon>
        <taxon>Bacillati</taxon>
        <taxon>Bacillota</taxon>
        <taxon>Clostridia</taxon>
        <taxon>Lachnospirales</taxon>
        <taxon>Lachnospiraceae</taxon>
        <taxon>Enterocloster</taxon>
    </lineage>
</organism>
<reference evidence="1 2" key="2">
    <citation type="submission" date="2009-02" db="EMBL/GenBank/DDBJ databases">
        <title>Draft genome sequence of Clostridium asparagiforme (DSM 15981).</title>
        <authorList>
            <person name="Sudarsanam P."/>
            <person name="Ley R."/>
            <person name="Guruge J."/>
            <person name="Turnbaugh P.J."/>
            <person name="Mahowald M."/>
            <person name="Liep D."/>
            <person name="Gordon J."/>
        </authorList>
    </citation>
    <scope>NUCLEOTIDE SEQUENCE [LARGE SCALE GENOMIC DNA]</scope>
    <source>
        <strain evidence="1 2">DSM 15981</strain>
    </source>
</reference>
<comment type="caution">
    <text evidence="1">The sequence shown here is derived from an EMBL/GenBank/DDBJ whole genome shotgun (WGS) entry which is preliminary data.</text>
</comment>
<evidence type="ECO:0000313" key="1">
    <source>
        <dbReference type="EMBL" id="EEG55729.1"/>
    </source>
</evidence>
<accession>C0CYW3</accession>
<dbReference type="AlphaFoldDB" id="C0CYW3"/>
<evidence type="ECO:0000313" key="2">
    <source>
        <dbReference type="Proteomes" id="UP000004756"/>
    </source>
</evidence>
<gene>
    <name evidence="1" type="ORF">CLOSTASPAR_02190</name>
</gene>
<reference evidence="1 2" key="1">
    <citation type="submission" date="2009-01" db="EMBL/GenBank/DDBJ databases">
        <authorList>
            <person name="Fulton L."/>
            <person name="Clifton S."/>
            <person name="Fulton B."/>
            <person name="Xu J."/>
            <person name="Minx P."/>
            <person name="Pepin K.H."/>
            <person name="Johnson M."/>
            <person name="Bhonagiri V."/>
            <person name="Nash W.E."/>
            <person name="Mardis E.R."/>
            <person name="Wilson R.K."/>
        </authorList>
    </citation>
    <scope>NUCLEOTIDE SEQUENCE [LARGE SCALE GENOMIC DNA]</scope>
    <source>
        <strain evidence="1 2">DSM 15981</strain>
    </source>
</reference>
<proteinExistence type="predicted"/>
<dbReference type="HOGENOM" id="CLU_3060000_0_0_9"/>
<keyword evidence="2" id="KW-1185">Reference proteome</keyword>